<evidence type="ECO:0000313" key="2">
    <source>
        <dbReference type="EMBL" id="STC88956.1"/>
    </source>
</evidence>
<evidence type="ECO:0000256" key="1">
    <source>
        <dbReference type="SAM" id="Phobius"/>
    </source>
</evidence>
<feature type="transmembrane region" description="Helical" evidence="1">
    <location>
        <begin position="6"/>
        <end position="26"/>
    </location>
</feature>
<proteinExistence type="predicted"/>
<gene>
    <name evidence="2" type="ORF">NCTC12121_01981</name>
</gene>
<reference evidence="2 3" key="1">
    <citation type="submission" date="2018-06" db="EMBL/GenBank/DDBJ databases">
        <authorList>
            <consortium name="Pathogen Informatics"/>
            <person name="Doyle S."/>
        </authorList>
    </citation>
    <scope>NUCLEOTIDE SEQUENCE [LARGE SCALE GENOMIC DNA]</scope>
    <source>
        <strain evidence="2 3">NCTC12121</strain>
    </source>
</reference>
<evidence type="ECO:0000313" key="3">
    <source>
        <dbReference type="Proteomes" id="UP000255248"/>
    </source>
</evidence>
<dbReference type="EMBL" id="UFXZ01000001">
    <property type="protein sequence ID" value="STC88956.1"/>
    <property type="molecule type" value="Genomic_DNA"/>
</dbReference>
<dbReference type="AlphaFoldDB" id="A0A376DGF5"/>
<dbReference type="Proteomes" id="UP000255248">
    <property type="component" value="Unassembled WGS sequence"/>
</dbReference>
<protein>
    <submittedName>
        <fullName evidence="2">Uncharacterized protein</fullName>
    </submittedName>
</protein>
<accession>A0A376DGF5</accession>
<sequence>MGIAITGAAAVSGTALLVTLFIDAGLPRFWQRRPPRAEPRYDRQSWPLTVPDEAALPRLGTLTPPPSAIPPIGQLDIVLPAPRIALGDLR</sequence>
<organism evidence="2 3">
    <name type="scientific">Edwardsiella hoshinae</name>
    <dbReference type="NCBI Taxonomy" id="93378"/>
    <lineage>
        <taxon>Bacteria</taxon>
        <taxon>Pseudomonadati</taxon>
        <taxon>Pseudomonadota</taxon>
        <taxon>Gammaproteobacteria</taxon>
        <taxon>Enterobacterales</taxon>
        <taxon>Hafniaceae</taxon>
        <taxon>Edwardsiella</taxon>
    </lineage>
</organism>
<keyword evidence="1" id="KW-0472">Membrane</keyword>
<keyword evidence="1" id="KW-1133">Transmembrane helix</keyword>
<keyword evidence="1" id="KW-0812">Transmembrane</keyword>
<name>A0A376DGF5_9GAMM</name>